<dbReference type="InterPro" id="IPR059002">
    <property type="entry name" value="IBH1_N"/>
</dbReference>
<keyword evidence="5" id="KW-1185">Reference proteome</keyword>
<evidence type="ECO:0000313" key="4">
    <source>
        <dbReference type="EMBL" id="GAA0148119.1"/>
    </source>
</evidence>
<sequence>MQNNSLRKKEFMGKWLKGLQKYNSSSKDMNFLERKKAIKITSDIAMASTRKAGTFWSQALLANASNDDSNKTILEHMLGTNSKIVERASTTLLGLANNNSKKIRSKKILKKSCMAKRVKRIDSHVGLACCVIAKKLMKKRTQVLKNLVPGGKYLKKDSLIRETLDYIASLRVQVDVMRSLAYATEHLHCQQSLVVKPQ</sequence>
<organism evidence="4 5">
    <name type="scientific">Lithospermum erythrorhizon</name>
    <name type="common">Purple gromwell</name>
    <name type="synonym">Lithospermum officinale var. erythrorhizon</name>
    <dbReference type="NCBI Taxonomy" id="34254"/>
    <lineage>
        <taxon>Eukaryota</taxon>
        <taxon>Viridiplantae</taxon>
        <taxon>Streptophyta</taxon>
        <taxon>Embryophyta</taxon>
        <taxon>Tracheophyta</taxon>
        <taxon>Spermatophyta</taxon>
        <taxon>Magnoliopsida</taxon>
        <taxon>eudicotyledons</taxon>
        <taxon>Gunneridae</taxon>
        <taxon>Pentapetalae</taxon>
        <taxon>asterids</taxon>
        <taxon>lamiids</taxon>
        <taxon>Boraginales</taxon>
        <taxon>Boraginaceae</taxon>
        <taxon>Boraginoideae</taxon>
        <taxon>Lithospermeae</taxon>
        <taxon>Lithospermum</taxon>
    </lineage>
</organism>
<dbReference type="PANTHER" id="PTHR33124">
    <property type="entry name" value="TRANSCRIPTION FACTOR IBH1-LIKE 1"/>
    <property type="match status" value="1"/>
</dbReference>
<evidence type="ECO:0000259" key="3">
    <source>
        <dbReference type="Pfam" id="PF26576"/>
    </source>
</evidence>
<feature type="domain" description="IBH1-like N-terminal" evidence="3">
    <location>
        <begin position="8"/>
        <end position="66"/>
    </location>
</feature>
<keyword evidence="2" id="KW-0804">Transcription</keyword>
<evidence type="ECO:0000256" key="2">
    <source>
        <dbReference type="ARBA" id="ARBA00023163"/>
    </source>
</evidence>
<evidence type="ECO:0000256" key="1">
    <source>
        <dbReference type="ARBA" id="ARBA00023015"/>
    </source>
</evidence>
<keyword evidence="1" id="KW-0805">Transcription regulation</keyword>
<reference evidence="4 5" key="1">
    <citation type="submission" date="2024-01" db="EMBL/GenBank/DDBJ databases">
        <title>The complete chloroplast genome sequence of Lithospermum erythrorhizon: insights into the phylogenetic relationship among Boraginaceae species and the maternal lineages of purple gromwells.</title>
        <authorList>
            <person name="Okada T."/>
            <person name="Watanabe K."/>
        </authorList>
    </citation>
    <scope>NUCLEOTIDE SEQUENCE [LARGE SCALE GENOMIC DNA]</scope>
</reference>
<dbReference type="PANTHER" id="PTHR33124:SF5">
    <property type="entry name" value="TRANSCRIPTION FACTOR IBH1-LIKE 1"/>
    <property type="match status" value="1"/>
</dbReference>
<protein>
    <submittedName>
        <fullName evidence="4">DNA-binding transcription factor</fullName>
    </submittedName>
</protein>
<dbReference type="GO" id="GO:0003677">
    <property type="term" value="F:DNA binding"/>
    <property type="evidence" value="ECO:0007669"/>
    <property type="project" value="UniProtKB-KW"/>
</dbReference>
<proteinExistence type="predicted"/>
<dbReference type="GO" id="GO:0006355">
    <property type="term" value="P:regulation of DNA-templated transcription"/>
    <property type="evidence" value="ECO:0007669"/>
    <property type="project" value="InterPro"/>
</dbReference>
<evidence type="ECO:0000313" key="5">
    <source>
        <dbReference type="Proteomes" id="UP001454036"/>
    </source>
</evidence>
<dbReference type="EMBL" id="BAABME010016943">
    <property type="protein sequence ID" value="GAA0148119.1"/>
    <property type="molecule type" value="Genomic_DNA"/>
</dbReference>
<comment type="caution">
    <text evidence="4">The sequence shown here is derived from an EMBL/GenBank/DDBJ whole genome shotgun (WGS) entry which is preliminary data.</text>
</comment>
<dbReference type="Proteomes" id="UP001454036">
    <property type="component" value="Unassembled WGS sequence"/>
</dbReference>
<dbReference type="InterPro" id="IPR044660">
    <property type="entry name" value="IBH1-like"/>
</dbReference>
<keyword evidence="4" id="KW-0238">DNA-binding</keyword>
<gene>
    <name evidence="4" type="ORF">LIER_36655</name>
</gene>
<name>A0AAV3P913_LITER</name>
<dbReference type="Pfam" id="PF26576">
    <property type="entry name" value="IBH1_N"/>
    <property type="match status" value="1"/>
</dbReference>
<dbReference type="AlphaFoldDB" id="A0AAV3P913"/>
<accession>A0AAV3P913</accession>